<dbReference type="PANTHER" id="PTHR43133">
    <property type="entry name" value="RNA POLYMERASE ECF-TYPE SIGMA FACTO"/>
    <property type="match status" value="1"/>
</dbReference>
<evidence type="ECO:0000259" key="7">
    <source>
        <dbReference type="Pfam" id="PF08281"/>
    </source>
</evidence>
<keyword evidence="3" id="KW-0731">Sigma factor</keyword>
<organism evidence="8 9">
    <name type="scientific">Labilithrix luteola</name>
    <dbReference type="NCBI Taxonomy" id="1391654"/>
    <lineage>
        <taxon>Bacteria</taxon>
        <taxon>Pseudomonadati</taxon>
        <taxon>Myxococcota</taxon>
        <taxon>Polyangia</taxon>
        <taxon>Polyangiales</taxon>
        <taxon>Labilitrichaceae</taxon>
        <taxon>Labilithrix</taxon>
    </lineage>
</organism>
<dbReference type="SUPFAM" id="SSF88659">
    <property type="entry name" value="Sigma3 and sigma4 domains of RNA polymerase sigma factors"/>
    <property type="match status" value="1"/>
</dbReference>
<proteinExistence type="inferred from homology"/>
<evidence type="ECO:0000313" key="9">
    <source>
        <dbReference type="Proteomes" id="UP000064967"/>
    </source>
</evidence>
<dbReference type="GO" id="GO:0016987">
    <property type="term" value="F:sigma factor activity"/>
    <property type="evidence" value="ECO:0007669"/>
    <property type="project" value="UniProtKB-KW"/>
</dbReference>
<protein>
    <submittedName>
        <fullName evidence="8">RNA polymerase, sigma-24 subunit, ECF subfamily</fullName>
    </submittedName>
</protein>
<evidence type="ECO:0000256" key="4">
    <source>
        <dbReference type="ARBA" id="ARBA00023125"/>
    </source>
</evidence>
<evidence type="ECO:0000313" key="8">
    <source>
        <dbReference type="EMBL" id="AKV02278.1"/>
    </source>
</evidence>
<dbReference type="RefSeq" id="WP_146653219.1">
    <property type="nucleotide sequence ID" value="NZ_CP012333.1"/>
</dbReference>
<accession>A0A0K1Q972</accession>
<comment type="similarity">
    <text evidence="1">Belongs to the sigma-70 factor family. ECF subfamily.</text>
</comment>
<dbReference type="InterPro" id="IPR036388">
    <property type="entry name" value="WH-like_DNA-bd_sf"/>
</dbReference>
<dbReference type="SUPFAM" id="SSF88946">
    <property type="entry name" value="Sigma2 domain of RNA polymerase sigma factors"/>
    <property type="match status" value="1"/>
</dbReference>
<dbReference type="Pfam" id="PF08281">
    <property type="entry name" value="Sigma70_r4_2"/>
    <property type="match status" value="1"/>
</dbReference>
<sequence>MTSRSGSAGRVRLFVVPEGASNEKYAASHARPALPAPTLDDSQLVAAVRAGDADAAAALHDRLRPVVERAIRRLLGSGDRDHEDLAQQAMIEVVYSIDRFRGDSTLDAWTSTIAAHSVYKHLRRRVTERRIFEALRDDDVPEPRSLPHSAAARSTLRRVVRHLEAIDDLKAWAFVLHDVCGYDLREVAQITESTVAAAQSRLVRGRKELMHRLAADPELQSMMPRKGDGR</sequence>
<feature type="domain" description="RNA polymerase sigma factor 70 region 4 type 2" evidence="7">
    <location>
        <begin position="170"/>
        <end position="209"/>
    </location>
</feature>
<reference evidence="8 9" key="1">
    <citation type="submission" date="2015-08" db="EMBL/GenBank/DDBJ databases">
        <authorList>
            <person name="Babu N.S."/>
            <person name="Beckwith C.J."/>
            <person name="Beseler K.G."/>
            <person name="Brison A."/>
            <person name="Carone J.V."/>
            <person name="Caskin T.P."/>
            <person name="Diamond M."/>
            <person name="Durham M.E."/>
            <person name="Foxe J.M."/>
            <person name="Go M."/>
            <person name="Henderson B.A."/>
            <person name="Jones I.B."/>
            <person name="McGettigan J.A."/>
            <person name="Micheletti S.J."/>
            <person name="Nasrallah M.E."/>
            <person name="Ortiz D."/>
            <person name="Piller C.R."/>
            <person name="Privatt S.R."/>
            <person name="Schneider S.L."/>
            <person name="Sharp S."/>
            <person name="Smith T.C."/>
            <person name="Stanton J.D."/>
            <person name="Ullery H.E."/>
            <person name="Wilson R.J."/>
            <person name="Serrano M.G."/>
            <person name="Buck G."/>
            <person name="Lee V."/>
            <person name="Wang Y."/>
            <person name="Carvalho R."/>
            <person name="Voegtly L."/>
            <person name="Shi R."/>
            <person name="Duckworth R."/>
            <person name="Johnson A."/>
            <person name="Loviza R."/>
            <person name="Walstead R."/>
            <person name="Shah Z."/>
            <person name="Kiflezghi M."/>
            <person name="Wade K."/>
            <person name="Ball S.L."/>
            <person name="Bradley K.W."/>
            <person name="Asai D.J."/>
            <person name="Bowman C.A."/>
            <person name="Russell D.A."/>
            <person name="Pope W.H."/>
            <person name="Jacobs-Sera D."/>
            <person name="Hendrix R.W."/>
            <person name="Hatfull G.F."/>
        </authorList>
    </citation>
    <scope>NUCLEOTIDE SEQUENCE [LARGE SCALE GENOMIC DNA]</scope>
    <source>
        <strain evidence="8 9">DSM 27648</strain>
    </source>
</reference>
<dbReference type="STRING" id="1391654.AKJ09_08941"/>
<dbReference type="InterPro" id="IPR014284">
    <property type="entry name" value="RNA_pol_sigma-70_dom"/>
</dbReference>
<dbReference type="EMBL" id="CP012333">
    <property type="protein sequence ID" value="AKV02278.1"/>
    <property type="molecule type" value="Genomic_DNA"/>
</dbReference>
<evidence type="ECO:0000256" key="1">
    <source>
        <dbReference type="ARBA" id="ARBA00010641"/>
    </source>
</evidence>
<dbReference type="InterPro" id="IPR007627">
    <property type="entry name" value="RNA_pol_sigma70_r2"/>
</dbReference>
<dbReference type="InterPro" id="IPR013324">
    <property type="entry name" value="RNA_pol_sigma_r3/r4-like"/>
</dbReference>
<evidence type="ECO:0000256" key="3">
    <source>
        <dbReference type="ARBA" id="ARBA00023082"/>
    </source>
</evidence>
<gene>
    <name evidence="8" type="ORF">AKJ09_08941</name>
</gene>
<evidence type="ECO:0000256" key="2">
    <source>
        <dbReference type="ARBA" id="ARBA00023015"/>
    </source>
</evidence>
<dbReference type="Gene3D" id="1.10.1740.10">
    <property type="match status" value="1"/>
</dbReference>
<keyword evidence="2" id="KW-0805">Transcription regulation</keyword>
<name>A0A0K1Q972_9BACT</name>
<keyword evidence="4" id="KW-0238">DNA-binding</keyword>
<dbReference type="Proteomes" id="UP000064967">
    <property type="component" value="Chromosome"/>
</dbReference>
<evidence type="ECO:0000259" key="6">
    <source>
        <dbReference type="Pfam" id="PF04542"/>
    </source>
</evidence>
<dbReference type="AlphaFoldDB" id="A0A0K1Q972"/>
<feature type="domain" description="RNA polymerase sigma-70 region 2" evidence="6">
    <location>
        <begin position="60"/>
        <end position="125"/>
    </location>
</feature>
<keyword evidence="9" id="KW-1185">Reference proteome</keyword>
<dbReference type="InterPro" id="IPR039425">
    <property type="entry name" value="RNA_pol_sigma-70-like"/>
</dbReference>
<evidence type="ECO:0000256" key="5">
    <source>
        <dbReference type="ARBA" id="ARBA00023163"/>
    </source>
</evidence>
<dbReference type="Pfam" id="PF04542">
    <property type="entry name" value="Sigma70_r2"/>
    <property type="match status" value="1"/>
</dbReference>
<dbReference type="PANTHER" id="PTHR43133:SF8">
    <property type="entry name" value="RNA POLYMERASE SIGMA FACTOR HI_1459-RELATED"/>
    <property type="match status" value="1"/>
</dbReference>
<dbReference type="InterPro" id="IPR013249">
    <property type="entry name" value="RNA_pol_sigma70_r4_t2"/>
</dbReference>
<dbReference type="Gene3D" id="1.10.10.10">
    <property type="entry name" value="Winged helix-like DNA-binding domain superfamily/Winged helix DNA-binding domain"/>
    <property type="match status" value="1"/>
</dbReference>
<dbReference type="GO" id="GO:0006352">
    <property type="term" value="P:DNA-templated transcription initiation"/>
    <property type="evidence" value="ECO:0007669"/>
    <property type="project" value="InterPro"/>
</dbReference>
<dbReference type="GO" id="GO:0003677">
    <property type="term" value="F:DNA binding"/>
    <property type="evidence" value="ECO:0007669"/>
    <property type="project" value="UniProtKB-KW"/>
</dbReference>
<dbReference type="NCBIfam" id="TIGR02937">
    <property type="entry name" value="sigma70-ECF"/>
    <property type="match status" value="1"/>
</dbReference>
<keyword evidence="5" id="KW-0804">Transcription</keyword>
<dbReference type="OrthoDB" id="5505222at2"/>
<dbReference type="KEGG" id="llu:AKJ09_08941"/>
<dbReference type="InterPro" id="IPR013325">
    <property type="entry name" value="RNA_pol_sigma_r2"/>
</dbReference>